<evidence type="ECO:0000313" key="1">
    <source>
        <dbReference type="EMBL" id="PYC49313.1"/>
    </source>
</evidence>
<sequence length="155" mass="16872">MRNRIFIAAIIGATVQTTAAQADIRPLTGLWQGGAQLTGHSGCPPEMAASAPSDMGYAPRRIEFPDVFDGSAIPGDFTWVRVAENHWRAQQTQNRPTPMGALRMSFTHNLHVDSEIDLRQLSTVNVSLPQAMAQMLGTGADCTLHSRVDHHRVGD</sequence>
<comment type="caution">
    <text evidence="1">The sequence shown here is derived from an EMBL/GenBank/DDBJ whole genome shotgun (WGS) entry which is preliminary data.</text>
</comment>
<dbReference type="OrthoDB" id="7859889at2"/>
<organism evidence="1 2">
    <name type="scientific">Litorivita pollutaquae</name>
    <dbReference type="NCBI Taxonomy" id="2200892"/>
    <lineage>
        <taxon>Bacteria</taxon>
        <taxon>Pseudomonadati</taxon>
        <taxon>Pseudomonadota</taxon>
        <taxon>Alphaproteobacteria</taxon>
        <taxon>Rhodobacterales</taxon>
        <taxon>Paracoccaceae</taxon>
        <taxon>Litorivita</taxon>
    </lineage>
</organism>
<dbReference type="EMBL" id="QFVT01000001">
    <property type="protein sequence ID" value="PYC49313.1"/>
    <property type="molecule type" value="Genomic_DNA"/>
</dbReference>
<keyword evidence="2" id="KW-1185">Reference proteome</keyword>
<dbReference type="RefSeq" id="WP_110794151.1">
    <property type="nucleotide sequence ID" value="NZ_KZ826481.1"/>
</dbReference>
<evidence type="ECO:0000313" key="2">
    <source>
        <dbReference type="Proteomes" id="UP000248012"/>
    </source>
</evidence>
<proteinExistence type="predicted"/>
<accession>A0A2V4NFV3</accession>
<dbReference type="AlphaFoldDB" id="A0A2V4NFV3"/>
<dbReference type="Proteomes" id="UP000248012">
    <property type="component" value="Unassembled WGS sequence"/>
</dbReference>
<gene>
    <name evidence="1" type="ORF">DI396_00055</name>
</gene>
<protein>
    <submittedName>
        <fullName evidence="1">Uncharacterized protein</fullName>
    </submittedName>
</protein>
<name>A0A2V4NFV3_9RHOB</name>
<reference evidence="1 2" key="1">
    <citation type="submission" date="2018-05" db="EMBL/GenBank/DDBJ databases">
        <title>Oceanovita maritima gen. nov., sp. nov., a marine bacterium in the family Rhodobacteraceae isolated from surface seawater of Lundu port Xiamen, China.</title>
        <authorList>
            <person name="Hetharua B.H."/>
            <person name="Min D."/>
            <person name="Liao H."/>
            <person name="Tian Y."/>
        </authorList>
    </citation>
    <scope>NUCLEOTIDE SEQUENCE [LARGE SCALE GENOMIC DNA]</scope>
    <source>
        <strain evidence="1 2">FSX-11</strain>
    </source>
</reference>